<sequence>MSENYLKHYEMELIILSPVYIGSGEKIGKKEYIFLPLKKRVLVPDLGKMYTALMKKRADWEYQEYMLEDTPIPLGIWLKDHKFTMQDYQSWTKYEMNSGDALLGNGGKQGRTHEIQCFIKDAYGMPYIPGSSIKGMIRSALLAYEVKKNPKKYENIKQDILSNIGNKASRTKFLQKEDLELETMVFHTLNREGQKRENAVNSIMAGIIVGDSSPIDPKRLTLSQKIDYTLSKTERTFPLLRETIMPETRVLFELTIDTQICQYKIEDIKAALELFNEICYERFYSHFGRGDNRKGIVWIGGGVGYLSKTVIYSLFDREAVQVAQGIFKGTLSEKIFRQHKHDKDRSLGVSPHVCKCTRYNNQLYDMGKCQLRVLKKE</sequence>
<evidence type="ECO:0000256" key="1">
    <source>
        <dbReference type="ARBA" id="ARBA00003088"/>
    </source>
</evidence>
<comment type="caution">
    <text evidence="8">The sequence shown here is derived from an EMBL/GenBank/DDBJ whole genome shotgun (WGS) entry which is preliminary data.</text>
</comment>
<dbReference type="AlphaFoldDB" id="A0A3E4LSC1"/>
<dbReference type="PANTHER" id="PTHR38007:SF1">
    <property type="entry name" value="CRISPR SYSTEM CMS PROTEIN CSM5"/>
    <property type="match status" value="1"/>
</dbReference>
<dbReference type="GO" id="GO:0051607">
    <property type="term" value="P:defense response to virus"/>
    <property type="evidence" value="ECO:0007669"/>
    <property type="project" value="UniProtKB-KW"/>
</dbReference>
<evidence type="ECO:0000256" key="2">
    <source>
        <dbReference type="ARBA" id="ARBA00006680"/>
    </source>
</evidence>
<keyword evidence="5" id="KW-0051">Antiviral defense</keyword>
<evidence type="ECO:0000313" key="9">
    <source>
        <dbReference type="Proteomes" id="UP000260793"/>
    </source>
</evidence>
<protein>
    <recommendedName>
        <fullName evidence="3">CRISPR system Cms protein Csm5</fullName>
    </recommendedName>
    <alternativeName>
        <fullName evidence="6">CRISPR type III A-associated protein Csm5</fullName>
    </alternativeName>
</protein>
<dbReference type="PANTHER" id="PTHR38007">
    <property type="entry name" value="CRISPR SYSTEM CMS PROTEIN CSM5"/>
    <property type="match status" value="1"/>
</dbReference>
<dbReference type="EMBL" id="QSQN01000015">
    <property type="protein sequence ID" value="RGK40244.1"/>
    <property type="molecule type" value="Genomic_DNA"/>
</dbReference>
<evidence type="ECO:0000256" key="6">
    <source>
        <dbReference type="ARBA" id="ARBA00031720"/>
    </source>
</evidence>
<comment type="similarity">
    <text evidence="2">Belongs to the CRISPR-associated Csm5 family.</text>
</comment>
<dbReference type="InterPro" id="IPR010173">
    <property type="entry name" value="CRISPR-assoc_Csm5"/>
</dbReference>
<dbReference type="Proteomes" id="UP000260793">
    <property type="component" value="Unassembled WGS sequence"/>
</dbReference>
<feature type="domain" description="CRISPR type III-associated protein" evidence="7">
    <location>
        <begin position="14"/>
        <end position="259"/>
    </location>
</feature>
<evidence type="ECO:0000256" key="5">
    <source>
        <dbReference type="ARBA" id="ARBA00023118"/>
    </source>
</evidence>
<evidence type="ECO:0000259" key="7">
    <source>
        <dbReference type="Pfam" id="PF03787"/>
    </source>
</evidence>
<name>A0A3E4LSC1_9FIRM</name>
<reference evidence="8 9" key="1">
    <citation type="submission" date="2018-08" db="EMBL/GenBank/DDBJ databases">
        <title>A genome reference for cultivated species of the human gut microbiota.</title>
        <authorList>
            <person name="Zou Y."/>
            <person name="Xue W."/>
            <person name="Luo G."/>
        </authorList>
    </citation>
    <scope>NUCLEOTIDE SEQUENCE [LARGE SCALE GENOMIC DNA]</scope>
    <source>
        <strain evidence="8 9">TF11-7</strain>
    </source>
</reference>
<dbReference type="NCBIfam" id="TIGR01899">
    <property type="entry name" value="cas_TM1807_csm5"/>
    <property type="match status" value="1"/>
</dbReference>
<evidence type="ECO:0000256" key="3">
    <source>
        <dbReference type="ARBA" id="ARBA00016113"/>
    </source>
</evidence>
<dbReference type="RefSeq" id="WP_117688109.1">
    <property type="nucleotide sequence ID" value="NZ_CAUBJD010000044.1"/>
</dbReference>
<accession>A0A3E4LSC1</accession>
<comment type="function">
    <text evidence="1">This subunit might be involved in maturation of a crRNA intermediate to its mature form.</text>
</comment>
<evidence type="ECO:0000313" key="8">
    <source>
        <dbReference type="EMBL" id="RGK40244.1"/>
    </source>
</evidence>
<keyword evidence="4" id="KW-0694">RNA-binding</keyword>
<evidence type="ECO:0000256" key="4">
    <source>
        <dbReference type="ARBA" id="ARBA00022884"/>
    </source>
</evidence>
<dbReference type="Pfam" id="PF03787">
    <property type="entry name" value="RAMPs"/>
    <property type="match status" value="1"/>
</dbReference>
<organism evidence="8 9">
    <name type="scientific">[Ruminococcus] lactaris</name>
    <dbReference type="NCBI Taxonomy" id="46228"/>
    <lineage>
        <taxon>Bacteria</taxon>
        <taxon>Bacillati</taxon>
        <taxon>Bacillota</taxon>
        <taxon>Clostridia</taxon>
        <taxon>Lachnospirales</taxon>
        <taxon>Lachnospiraceae</taxon>
        <taxon>Mediterraneibacter</taxon>
    </lineage>
</organism>
<dbReference type="InterPro" id="IPR005537">
    <property type="entry name" value="RAMP_III_fam"/>
</dbReference>
<proteinExistence type="inferred from homology"/>
<gene>
    <name evidence="8" type="primary">csm5</name>
    <name evidence="8" type="ORF">DXD17_07115</name>
</gene>
<dbReference type="GO" id="GO:0003723">
    <property type="term" value="F:RNA binding"/>
    <property type="evidence" value="ECO:0007669"/>
    <property type="project" value="UniProtKB-KW"/>
</dbReference>